<evidence type="ECO:0000313" key="1">
    <source>
        <dbReference type="EMBL" id="KAE9391861.1"/>
    </source>
</evidence>
<organism evidence="1 2">
    <name type="scientific">Gymnopus androsaceus JB14</name>
    <dbReference type="NCBI Taxonomy" id="1447944"/>
    <lineage>
        <taxon>Eukaryota</taxon>
        <taxon>Fungi</taxon>
        <taxon>Dikarya</taxon>
        <taxon>Basidiomycota</taxon>
        <taxon>Agaricomycotina</taxon>
        <taxon>Agaricomycetes</taxon>
        <taxon>Agaricomycetidae</taxon>
        <taxon>Agaricales</taxon>
        <taxon>Marasmiineae</taxon>
        <taxon>Omphalotaceae</taxon>
        <taxon>Gymnopus</taxon>
    </lineage>
</organism>
<proteinExistence type="predicted"/>
<accession>A0A6A4H1E7</accession>
<name>A0A6A4H1E7_9AGAR</name>
<gene>
    <name evidence="1" type="ORF">BT96DRAFT_752153</name>
</gene>
<protein>
    <recommendedName>
        <fullName evidence="3">DDE Tnp4 domain-containing protein</fullName>
    </recommendedName>
</protein>
<keyword evidence="2" id="KW-1185">Reference proteome</keyword>
<evidence type="ECO:0000313" key="2">
    <source>
        <dbReference type="Proteomes" id="UP000799118"/>
    </source>
</evidence>
<dbReference type="Proteomes" id="UP000799118">
    <property type="component" value="Unassembled WGS sequence"/>
</dbReference>
<evidence type="ECO:0008006" key="3">
    <source>
        <dbReference type="Google" id="ProtNLM"/>
    </source>
</evidence>
<reference evidence="1" key="1">
    <citation type="journal article" date="2019" name="Environ. Microbiol.">
        <title>Fungal ecological strategies reflected in gene transcription - a case study of two litter decomposers.</title>
        <authorList>
            <person name="Barbi F."/>
            <person name="Kohler A."/>
            <person name="Barry K."/>
            <person name="Baskaran P."/>
            <person name="Daum C."/>
            <person name="Fauchery L."/>
            <person name="Ihrmark K."/>
            <person name="Kuo A."/>
            <person name="LaButti K."/>
            <person name="Lipzen A."/>
            <person name="Morin E."/>
            <person name="Grigoriev I.V."/>
            <person name="Henrissat B."/>
            <person name="Lindahl B."/>
            <person name="Martin F."/>
        </authorList>
    </citation>
    <scope>NUCLEOTIDE SEQUENCE</scope>
    <source>
        <strain evidence="1">JB14</strain>
    </source>
</reference>
<dbReference type="EMBL" id="ML769611">
    <property type="protein sequence ID" value="KAE9391861.1"/>
    <property type="molecule type" value="Genomic_DNA"/>
</dbReference>
<sequence length="65" mass="7288">INRHFHTILEFLASPIFYDHFVQLPSADDPVPTKICSNTKFWPFFANVIGALDGAHINCTPSAED</sequence>
<dbReference type="OrthoDB" id="1681765at2759"/>
<feature type="non-terminal residue" evidence="1">
    <location>
        <position position="1"/>
    </location>
</feature>
<dbReference type="AlphaFoldDB" id="A0A6A4H1E7"/>
<feature type="non-terminal residue" evidence="1">
    <location>
        <position position="65"/>
    </location>
</feature>